<accession>A0A139WAQ4</accession>
<dbReference type="SUPFAM" id="SSF51011">
    <property type="entry name" value="Glycosyl hydrolase domain"/>
    <property type="match status" value="1"/>
</dbReference>
<keyword evidence="16" id="KW-1185">Reference proteome</keyword>
<keyword evidence="4 11" id="KW-0732">Signal</keyword>
<evidence type="ECO:0000313" key="15">
    <source>
        <dbReference type="EMBL" id="KYB24985.1"/>
    </source>
</evidence>
<comment type="pathway">
    <text evidence="2">Glycan metabolism; N-glycan metabolism.</text>
</comment>
<dbReference type="Pfam" id="PF21365">
    <property type="entry name" value="Glyco_hydro_31_3rd"/>
    <property type="match status" value="1"/>
</dbReference>
<dbReference type="GO" id="GO:0090599">
    <property type="term" value="F:alpha-glucosidase activity"/>
    <property type="evidence" value="ECO:0000318"/>
    <property type="project" value="GO_Central"/>
</dbReference>
<sequence length="845" mass="96188">MLRLVILATCLTLGHFADHDTFKNCSRVEFCNTLRNRQPFDKYAVDPSTITIDDNGSVKMTLKAKKGSDLQLELLALVDRTFRLRIKETASTRYELHDVLVAEPQLAHIDGVLQQDNYVTIQVGETTAQIFYDPFVVNFYLVQVHQVVIDGSTLTFDESLDQAFAFNVKFPAALQLYGLHEHADSLALRDTNGSDPYRLRNLDVAGYELDSPMALYGAVPVLYGWGTYSHAGVFLHNAAEQWYDITNGQWDTQANVMVESGMFDLFVMIGPSPEDLVQRYLSLTGTFRLPQLWTLGYHQSRWSYMSQEEVKDVVANFTTYNFPLDVIWLDVDYTDGKKYFTWDPATYSDPVEMQKNISAAFKRLVAIIDPHIKVEKGYNVYDGALEKGYFVKRANGSVFEGDCWPGLSSYIDFLNPDARQYYGSYYSYDKFPYSTPVLSGIWNDMNEPSVFDNSIEKTLPGDSLHFGNVSHRDIHNIYGLLHTMSTHQGLLDRDNGTTRPFILTRAHFAGTQRYSGIWTGDNTAGWGYLSVSYDSCLGANLLGLVFCGADVGGFSGNPDTELLQRWYQAGAWLPFYRAHASSDTQRREPYLFDSGVQGVIRGAIQMRYQHLPVWYTLFYEHERNKVPVIRPLFYHYSYELETFKLRNHLLVGRDILVRAVAEPGVETVTVHFPGSENEHWMPVDSTEVYEGTTDVDVPVDIKSIPVFYRVGSVIVRKDLVRLSTDEMANDGYTINACLDRRNQSTGTVFLDDFTSYNYANNKQYNYLRIDMDDVNVALTKIDEDSNPDGFDFVIDEVIIHRIVQEPQNGKPGRYVKTVHKTDANGQLLKNLKFNYDEPVSIKLGL</sequence>
<feature type="chain" id="PRO_5007299586" description="Glucosidase II subunit alpha" evidence="11">
    <location>
        <begin position="17"/>
        <end position="845"/>
    </location>
</feature>
<organism evidence="15 16">
    <name type="scientific">Tribolium castaneum</name>
    <name type="common">Red flour beetle</name>
    <dbReference type="NCBI Taxonomy" id="7070"/>
    <lineage>
        <taxon>Eukaryota</taxon>
        <taxon>Metazoa</taxon>
        <taxon>Ecdysozoa</taxon>
        <taxon>Arthropoda</taxon>
        <taxon>Hexapoda</taxon>
        <taxon>Insecta</taxon>
        <taxon>Pterygota</taxon>
        <taxon>Neoptera</taxon>
        <taxon>Endopterygota</taxon>
        <taxon>Coleoptera</taxon>
        <taxon>Polyphaga</taxon>
        <taxon>Cucujiformia</taxon>
        <taxon>Tenebrionidae</taxon>
        <taxon>Tenebrionidae incertae sedis</taxon>
        <taxon>Tribolium</taxon>
    </lineage>
</organism>
<dbReference type="GO" id="GO:0005783">
    <property type="term" value="C:endoplasmic reticulum"/>
    <property type="evidence" value="ECO:0007669"/>
    <property type="project" value="UniProtKB-SubCell"/>
</dbReference>
<dbReference type="Pfam" id="PF01055">
    <property type="entry name" value="Glyco_hydro_31_2nd"/>
    <property type="match status" value="1"/>
</dbReference>
<keyword evidence="7" id="KW-0325">Glycoprotein</keyword>
<dbReference type="SUPFAM" id="SSF74650">
    <property type="entry name" value="Galactose mutarotase-like"/>
    <property type="match status" value="1"/>
</dbReference>
<keyword evidence="6" id="KW-0256">Endoplasmic reticulum</keyword>
<evidence type="ECO:0000256" key="1">
    <source>
        <dbReference type="ARBA" id="ARBA00004240"/>
    </source>
</evidence>
<dbReference type="Proteomes" id="UP000007266">
    <property type="component" value="Linkage group 10"/>
</dbReference>
<feature type="signal peptide" evidence="11">
    <location>
        <begin position="1"/>
        <end position="16"/>
    </location>
</feature>
<evidence type="ECO:0000313" key="16">
    <source>
        <dbReference type="Proteomes" id="UP000007266"/>
    </source>
</evidence>
<evidence type="ECO:0000256" key="7">
    <source>
        <dbReference type="ARBA" id="ARBA00023180"/>
    </source>
</evidence>
<evidence type="ECO:0000256" key="6">
    <source>
        <dbReference type="ARBA" id="ARBA00022824"/>
    </source>
</evidence>
<dbReference type="SUPFAM" id="SSF51445">
    <property type="entry name" value="(Trans)glycosidases"/>
    <property type="match status" value="1"/>
</dbReference>
<evidence type="ECO:0000256" key="5">
    <source>
        <dbReference type="ARBA" id="ARBA00022801"/>
    </source>
</evidence>
<dbReference type="CDD" id="cd14752">
    <property type="entry name" value="GH31_N"/>
    <property type="match status" value="1"/>
</dbReference>
<feature type="domain" description="Glycoside hydrolase family 31 N-terminal" evidence="13">
    <location>
        <begin position="72"/>
        <end position="244"/>
    </location>
</feature>
<dbReference type="InterPro" id="IPR013780">
    <property type="entry name" value="Glyco_hydro_b"/>
</dbReference>
<reference evidence="15 16" key="2">
    <citation type="journal article" date="2010" name="Nucleic Acids Res.">
        <title>BeetleBase in 2010: revisions to provide comprehensive genomic information for Tribolium castaneum.</title>
        <authorList>
            <person name="Kim H.S."/>
            <person name="Murphy T."/>
            <person name="Xia J."/>
            <person name="Caragea D."/>
            <person name="Park Y."/>
            <person name="Beeman R.W."/>
            <person name="Lorenzen M.D."/>
            <person name="Butcher S."/>
            <person name="Manak J.R."/>
            <person name="Brown S.J."/>
        </authorList>
    </citation>
    <scope>GENOME REANNOTATION</scope>
    <source>
        <strain evidence="15 16">Georgia GA2</strain>
    </source>
</reference>
<feature type="domain" description="Glycosyl hydrolase family 31 C-terminal" evidence="14">
    <location>
        <begin position="626"/>
        <end position="714"/>
    </location>
</feature>
<comment type="subcellular location">
    <subcellularLocation>
        <location evidence="1">Endoplasmic reticulum</location>
    </subcellularLocation>
</comment>
<dbReference type="Pfam" id="PF13802">
    <property type="entry name" value="Gal_mutarotas_2"/>
    <property type="match status" value="1"/>
</dbReference>
<dbReference type="STRING" id="7070.A0A139WAQ4"/>
<dbReference type="InterPro" id="IPR017853">
    <property type="entry name" value="GH"/>
</dbReference>
<evidence type="ECO:0000256" key="4">
    <source>
        <dbReference type="ARBA" id="ARBA00022729"/>
    </source>
</evidence>
<dbReference type="GO" id="GO:0030246">
    <property type="term" value="F:carbohydrate binding"/>
    <property type="evidence" value="ECO:0007669"/>
    <property type="project" value="InterPro"/>
</dbReference>
<dbReference type="CDD" id="cd06603">
    <property type="entry name" value="GH31_GANC_GANAB_alpha"/>
    <property type="match status" value="1"/>
</dbReference>
<gene>
    <name evidence="15" type="primary">AUGUSTUS-3.0.2_31427</name>
    <name evidence="15" type="ORF">TcasGA2_TC031427</name>
</gene>
<dbReference type="PROSITE" id="PS00129">
    <property type="entry name" value="GLYCOSYL_HYDROL_F31_1"/>
    <property type="match status" value="1"/>
</dbReference>
<evidence type="ECO:0000256" key="11">
    <source>
        <dbReference type="SAM" id="SignalP"/>
    </source>
</evidence>
<dbReference type="Gene3D" id="3.20.20.80">
    <property type="entry name" value="Glycosidases"/>
    <property type="match status" value="2"/>
</dbReference>
<protein>
    <recommendedName>
        <fullName evidence="9">Glucosidase II subunit alpha</fullName>
    </recommendedName>
</protein>
<name>A0A139WAQ4_TRICA</name>
<evidence type="ECO:0000259" key="13">
    <source>
        <dbReference type="Pfam" id="PF13802"/>
    </source>
</evidence>
<reference evidence="15 16" key="1">
    <citation type="journal article" date="2008" name="Nature">
        <title>The genome of the model beetle and pest Tribolium castaneum.</title>
        <authorList>
            <consortium name="Tribolium Genome Sequencing Consortium"/>
            <person name="Richards S."/>
            <person name="Gibbs R.A."/>
            <person name="Weinstock G.M."/>
            <person name="Brown S.J."/>
            <person name="Denell R."/>
            <person name="Beeman R.W."/>
            <person name="Gibbs R."/>
            <person name="Beeman R.W."/>
            <person name="Brown S.J."/>
            <person name="Bucher G."/>
            <person name="Friedrich M."/>
            <person name="Grimmelikhuijzen C.J."/>
            <person name="Klingler M."/>
            <person name="Lorenzen M."/>
            <person name="Richards S."/>
            <person name="Roth S."/>
            <person name="Schroder R."/>
            <person name="Tautz D."/>
            <person name="Zdobnov E.M."/>
            <person name="Muzny D."/>
            <person name="Gibbs R.A."/>
            <person name="Weinstock G.M."/>
            <person name="Attaway T."/>
            <person name="Bell S."/>
            <person name="Buhay C.J."/>
            <person name="Chandrabose M.N."/>
            <person name="Chavez D."/>
            <person name="Clerk-Blankenburg K.P."/>
            <person name="Cree A."/>
            <person name="Dao M."/>
            <person name="Davis C."/>
            <person name="Chacko J."/>
            <person name="Dinh H."/>
            <person name="Dugan-Rocha S."/>
            <person name="Fowler G."/>
            <person name="Garner T.T."/>
            <person name="Garnes J."/>
            <person name="Gnirke A."/>
            <person name="Hawes A."/>
            <person name="Hernandez J."/>
            <person name="Hines S."/>
            <person name="Holder M."/>
            <person name="Hume J."/>
            <person name="Jhangiani S.N."/>
            <person name="Joshi V."/>
            <person name="Khan Z.M."/>
            <person name="Jackson L."/>
            <person name="Kovar C."/>
            <person name="Kowis A."/>
            <person name="Lee S."/>
            <person name="Lewis L.R."/>
            <person name="Margolis J."/>
            <person name="Morgan M."/>
            <person name="Nazareth L.V."/>
            <person name="Nguyen N."/>
            <person name="Okwuonu G."/>
            <person name="Parker D."/>
            <person name="Richards S."/>
            <person name="Ruiz S.J."/>
            <person name="Santibanez J."/>
            <person name="Savard J."/>
            <person name="Scherer S.E."/>
            <person name="Schneider B."/>
            <person name="Sodergren E."/>
            <person name="Tautz D."/>
            <person name="Vattahil S."/>
            <person name="Villasana D."/>
            <person name="White C.S."/>
            <person name="Wright R."/>
            <person name="Park Y."/>
            <person name="Beeman R.W."/>
            <person name="Lord J."/>
            <person name="Oppert B."/>
            <person name="Lorenzen M."/>
            <person name="Brown S."/>
            <person name="Wang L."/>
            <person name="Savard J."/>
            <person name="Tautz D."/>
            <person name="Richards S."/>
            <person name="Weinstock G."/>
            <person name="Gibbs R.A."/>
            <person name="Liu Y."/>
            <person name="Worley K."/>
            <person name="Weinstock G."/>
            <person name="Elsik C.G."/>
            <person name="Reese J.T."/>
            <person name="Elhaik E."/>
            <person name="Landan G."/>
            <person name="Graur D."/>
            <person name="Arensburger P."/>
            <person name="Atkinson P."/>
            <person name="Beeman R.W."/>
            <person name="Beidler J."/>
            <person name="Brown S.J."/>
            <person name="Demuth J.P."/>
            <person name="Drury D.W."/>
            <person name="Du Y.Z."/>
            <person name="Fujiwara H."/>
            <person name="Lorenzen M."/>
            <person name="Maselli V."/>
            <person name="Osanai M."/>
            <person name="Park Y."/>
            <person name="Robertson H.M."/>
            <person name="Tu Z."/>
            <person name="Wang J.J."/>
            <person name="Wang S."/>
            <person name="Richards S."/>
            <person name="Song H."/>
            <person name="Zhang L."/>
            <person name="Sodergren E."/>
            <person name="Werner D."/>
            <person name="Stanke M."/>
            <person name="Morgenstern B."/>
            <person name="Solovyev V."/>
            <person name="Kosarev P."/>
            <person name="Brown G."/>
            <person name="Chen H.C."/>
            <person name="Ermolaeva O."/>
            <person name="Hlavina W."/>
            <person name="Kapustin Y."/>
            <person name="Kiryutin B."/>
            <person name="Kitts P."/>
            <person name="Maglott D."/>
            <person name="Pruitt K."/>
            <person name="Sapojnikov V."/>
            <person name="Souvorov A."/>
            <person name="Mackey A.J."/>
            <person name="Waterhouse R.M."/>
            <person name="Wyder S."/>
            <person name="Zdobnov E.M."/>
            <person name="Zdobnov E.M."/>
            <person name="Wyder S."/>
            <person name="Kriventseva E.V."/>
            <person name="Kadowaki T."/>
            <person name="Bork P."/>
            <person name="Aranda M."/>
            <person name="Bao R."/>
            <person name="Beermann A."/>
            <person name="Berns N."/>
            <person name="Bolognesi R."/>
            <person name="Bonneton F."/>
            <person name="Bopp D."/>
            <person name="Brown S.J."/>
            <person name="Bucher G."/>
            <person name="Butts T."/>
            <person name="Chaumot A."/>
            <person name="Denell R.E."/>
            <person name="Ferrier D.E."/>
            <person name="Friedrich M."/>
            <person name="Gordon C.M."/>
            <person name="Jindra M."/>
            <person name="Klingler M."/>
            <person name="Lan Q."/>
            <person name="Lattorff H.M."/>
            <person name="Laudet V."/>
            <person name="von Levetsow C."/>
            <person name="Liu Z."/>
            <person name="Lutz R."/>
            <person name="Lynch J.A."/>
            <person name="da Fonseca R.N."/>
            <person name="Posnien N."/>
            <person name="Reuter R."/>
            <person name="Roth S."/>
            <person name="Savard J."/>
            <person name="Schinko J.B."/>
            <person name="Schmitt C."/>
            <person name="Schoppmeier M."/>
            <person name="Schroder R."/>
            <person name="Shippy T.D."/>
            <person name="Simonnet F."/>
            <person name="Marques-Souza H."/>
            <person name="Tautz D."/>
            <person name="Tomoyasu Y."/>
            <person name="Trauner J."/>
            <person name="Van der Zee M."/>
            <person name="Vervoort M."/>
            <person name="Wittkopp N."/>
            <person name="Wimmer E.A."/>
            <person name="Yang X."/>
            <person name="Jones A.K."/>
            <person name="Sattelle D.B."/>
            <person name="Ebert P.R."/>
            <person name="Nelson D."/>
            <person name="Scott J.G."/>
            <person name="Beeman R.W."/>
            <person name="Muthukrishnan S."/>
            <person name="Kramer K.J."/>
            <person name="Arakane Y."/>
            <person name="Beeman R.W."/>
            <person name="Zhu Q."/>
            <person name="Hogenkamp D."/>
            <person name="Dixit R."/>
            <person name="Oppert B."/>
            <person name="Jiang H."/>
            <person name="Zou Z."/>
            <person name="Marshall J."/>
            <person name="Elpidina E."/>
            <person name="Vinokurov K."/>
            <person name="Oppert C."/>
            <person name="Zou Z."/>
            <person name="Evans J."/>
            <person name="Lu Z."/>
            <person name="Zhao P."/>
            <person name="Sumathipala N."/>
            <person name="Altincicek B."/>
            <person name="Vilcinskas A."/>
            <person name="Williams M."/>
            <person name="Hultmark D."/>
            <person name="Hetru C."/>
            <person name="Jiang H."/>
            <person name="Grimmelikhuijzen C.J."/>
            <person name="Hauser F."/>
            <person name="Cazzamali G."/>
            <person name="Williamson M."/>
            <person name="Park Y."/>
            <person name="Li B."/>
            <person name="Tanaka Y."/>
            <person name="Predel R."/>
            <person name="Neupert S."/>
            <person name="Schachtner J."/>
            <person name="Verleyen P."/>
            <person name="Raible F."/>
            <person name="Bork P."/>
            <person name="Friedrich M."/>
            <person name="Walden K.K."/>
            <person name="Robertson H.M."/>
            <person name="Angeli S."/>
            <person name="Foret S."/>
            <person name="Bucher G."/>
            <person name="Schuetz S."/>
            <person name="Maleszka R."/>
            <person name="Wimmer E.A."/>
            <person name="Beeman R.W."/>
            <person name="Lorenzen M."/>
            <person name="Tomoyasu Y."/>
            <person name="Miller S.C."/>
            <person name="Grossmann D."/>
            <person name="Bucher G."/>
        </authorList>
    </citation>
    <scope>NUCLEOTIDE SEQUENCE [LARGE SCALE GENOMIC DNA]</scope>
    <source>
        <strain evidence="15 16">Georgia GA2</strain>
    </source>
</reference>
<dbReference type="AlphaFoldDB" id="A0A139WAQ4"/>
<evidence type="ECO:0000256" key="10">
    <source>
        <dbReference type="RuleBase" id="RU361185"/>
    </source>
</evidence>
<dbReference type="InParanoid" id="A0A139WAQ4"/>
<evidence type="ECO:0000259" key="14">
    <source>
        <dbReference type="Pfam" id="PF21365"/>
    </source>
</evidence>
<dbReference type="InterPro" id="IPR025887">
    <property type="entry name" value="Glyco_hydro_31_N_dom"/>
</dbReference>
<keyword evidence="8 10" id="KW-0326">Glycosidase</keyword>
<evidence type="ECO:0000256" key="9">
    <source>
        <dbReference type="ARBA" id="ARBA00042895"/>
    </source>
</evidence>
<dbReference type="eggNOG" id="KOG1066">
    <property type="taxonomic scope" value="Eukaryota"/>
</dbReference>
<dbReference type="InterPro" id="IPR011013">
    <property type="entry name" value="Gal_mutarotase_sf_dom"/>
</dbReference>
<dbReference type="PANTHER" id="PTHR22762">
    <property type="entry name" value="ALPHA-GLUCOSIDASE"/>
    <property type="match status" value="1"/>
</dbReference>
<evidence type="ECO:0000259" key="12">
    <source>
        <dbReference type="Pfam" id="PF01055"/>
    </source>
</evidence>
<dbReference type="EMBL" id="KQ971380">
    <property type="protein sequence ID" value="KYB24985.1"/>
    <property type="molecule type" value="Genomic_DNA"/>
</dbReference>
<feature type="domain" description="Glycoside hydrolase family 31 TIM barrel" evidence="12">
    <location>
        <begin position="289"/>
        <end position="617"/>
    </location>
</feature>
<dbReference type="InterPro" id="IPR048395">
    <property type="entry name" value="Glyco_hydro_31_C"/>
</dbReference>
<dbReference type="PANTHER" id="PTHR22762:SF54">
    <property type="entry name" value="BCDNA.GH04962"/>
    <property type="match status" value="1"/>
</dbReference>
<evidence type="ECO:0000256" key="3">
    <source>
        <dbReference type="ARBA" id="ARBA00007806"/>
    </source>
</evidence>
<dbReference type="InterPro" id="IPR030458">
    <property type="entry name" value="Glyco_hydro_31_AS"/>
</dbReference>
<dbReference type="InterPro" id="IPR000322">
    <property type="entry name" value="Glyco_hydro_31_TIM"/>
</dbReference>
<evidence type="ECO:0000256" key="2">
    <source>
        <dbReference type="ARBA" id="ARBA00004833"/>
    </source>
</evidence>
<dbReference type="GO" id="GO:0005975">
    <property type="term" value="P:carbohydrate metabolic process"/>
    <property type="evidence" value="ECO:0007669"/>
    <property type="project" value="InterPro"/>
</dbReference>
<dbReference type="GO" id="GO:0006491">
    <property type="term" value="P:N-glycan processing"/>
    <property type="evidence" value="ECO:0000318"/>
    <property type="project" value="GO_Central"/>
</dbReference>
<evidence type="ECO:0000256" key="8">
    <source>
        <dbReference type="ARBA" id="ARBA00023295"/>
    </source>
</evidence>
<dbReference type="KEGG" id="tca:655389"/>
<dbReference type="Gene3D" id="2.60.40.1180">
    <property type="entry name" value="Golgi alpha-mannosidase II"/>
    <property type="match status" value="2"/>
</dbReference>
<dbReference type="OMA" id="TVHQPLW"/>
<keyword evidence="5 10" id="KW-0378">Hydrolase</keyword>
<proteinExistence type="inferred from homology"/>
<dbReference type="OrthoDB" id="3237269at2759"/>
<comment type="similarity">
    <text evidence="3 10">Belongs to the glycosyl hydrolase 31 family.</text>
</comment>
<dbReference type="Gene3D" id="2.60.40.1760">
    <property type="entry name" value="glycosyl hydrolase (family 31)"/>
    <property type="match status" value="1"/>
</dbReference>